<reference evidence="2 3" key="1">
    <citation type="submission" date="2016-10" db="EMBL/GenBank/DDBJ databases">
        <authorList>
            <person name="Varghese N."/>
            <person name="Submissions S."/>
        </authorList>
    </citation>
    <scope>NUCLEOTIDE SEQUENCE [LARGE SCALE GENOMIC DNA]</scope>
    <source>
        <strain evidence="2 3">WC1T17</strain>
    </source>
</reference>
<organism evidence="2 3">
    <name type="scientific">Ligilactobacillus ruminis</name>
    <dbReference type="NCBI Taxonomy" id="1623"/>
    <lineage>
        <taxon>Bacteria</taxon>
        <taxon>Bacillati</taxon>
        <taxon>Bacillota</taxon>
        <taxon>Bacilli</taxon>
        <taxon>Lactobacillales</taxon>
        <taxon>Lactobacillaceae</taxon>
        <taxon>Ligilactobacillus</taxon>
    </lineage>
</organism>
<dbReference type="EMBL" id="FOCC01000013">
    <property type="protein sequence ID" value="SEM91088.1"/>
    <property type="molecule type" value="Genomic_DNA"/>
</dbReference>
<comment type="caution">
    <text evidence="2">The sequence shown here is derived from an EMBL/GenBank/DDBJ whole genome shotgun (WGS) entry which is preliminary data.</text>
</comment>
<evidence type="ECO:0000313" key="3">
    <source>
        <dbReference type="Proteomes" id="UP000182089"/>
    </source>
</evidence>
<accession>A0ABY1AD97</accession>
<gene>
    <name evidence="2" type="ORF">SAMN05216431_11319</name>
</gene>
<proteinExistence type="predicted"/>
<evidence type="ECO:0000259" key="1">
    <source>
        <dbReference type="Pfam" id="PF18050"/>
    </source>
</evidence>
<feature type="domain" description="Cyclophilin-like" evidence="1">
    <location>
        <begin position="12"/>
        <end position="108"/>
    </location>
</feature>
<dbReference type="Pfam" id="PF18050">
    <property type="entry name" value="Cyclophil_like2"/>
    <property type="match status" value="1"/>
</dbReference>
<name>A0ABY1AD97_9LACO</name>
<dbReference type="Proteomes" id="UP000182089">
    <property type="component" value="Unassembled WGS sequence"/>
</dbReference>
<dbReference type="InterPro" id="IPR029000">
    <property type="entry name" value="Cyclophilin-like_dom_sf"/>
</dbReference>
<protein>
    <recommendedName>
        <fullName evidence="1">Cyclophilin-like domain-containing protein</fullName>
    </recommendedName>
</protein>
<dbReference type="InterPro" id="IPR041183">
    <property type="entry name" value="Cyclophilin-like"/>
</dbReference>
<dbReference type="Gene3D" id="2.40.100.20">
    <property type="match status" value="1"/>
</dbReference>
<dbReference type="SUPFAM" id="SSF50891">
    <property type="entry name" value="Cyclophilin-like"/>
    <property type="match status" value="1"/>
</dbReference>
<sequence length="122" mass="13511">MKLKGGGMQVKISVAGHEVVAKLKDNAAAKKLWDSLPQTFNMQNLYGLEMCARLGRGALPTREAQNMNYAIGDMSYWPPLGSLVILYQQNGEIFEQEPLGHIDNDISFFEGMLTSAITFSKI</sequence>
<evidence type="ECO:0000313" key="2">
    <source>
        <dbReference type="EMBL" id="SEM91088.1"/>
    </source>
</evidence>